<dbReference type="SUPFAM" id="SSF52540">
    <property type="entry name" value="P-loop containing nucleoside triphosphate hydrolases"/>
    <property type="match status" value="1"/>
</dbReference>
<comment type="caution">
    <text evidence="1">The sequence shown here is derived from an EMBL/GenBank/DDBJ whole genome shotgun (WGS) entry which is preliminary data.</text>
</comment>
<organism evidence="1 2">
    <name type="scientific">Parenemella sanctibonifatiensis</name>
    <dbReference type="NCBI Taxonomy" id="2016505"/>
    <lineage>
        <taxon>Bacteria</taxon>
        <taxon>Bacillati</taxon>
        <taxon>Actinomycetota</taxon>
        <taxon>Actinomycetes</taxon>
        <taxon>Propionibacteriales</taxon>
        <taxon>Propionibacteriaceae</taxon>
        <taxon>Parenemella</taxon>
    </lineage>
</organism>
<dbReference type="InterPro" id="IPR027417">
    <property type="entry name" value="P-loop_NTPase"/>
</dbReference>
<dbReference type="Gene3D" id="3.40.50.300">
    <property type="entry name" value="P-loop containing nucleotide triphosphate hydrolases"/>
    <property type="match status" value="1"/>
</dbReference>
<accession>A0A255EFP2</accession>
<sequence>MTTIALLGSGGAPGATTLALALGAAWPGESLVIDANPVPDHSVLAGFLRGEQAPSAGLFGLSSSLREGSEPREALRAGLMRLPAAPGPDRWFLPGFPHPGSAEHFAAGWRAVGHAIASLTAEDPRRGFILDLGRDPRLPDEISVLADEIWLVCRGDLRGLASARLQLGALREADPTPPVSLIMVGDSPYADSEIEEQLTVHLRGVIPHDPVAAGHYSHGTSAPRRLARSAWWRRVTELSAAAASDTRRRTAA</sequence>
<keyword evidence="2" id="KW-1185">Reference proteome</keyword>
<reference evidence="1 2" key="1">
    <citation type="submission" date="2017-07" db="EMBL/GenBank/DDBJ databases">
        <title>Draft whole genome sequences of clinical Proprionibacteriaceae strains.</title>
        <authorList>
            <person name="Bernier A.-M."/>
            <person name="Bernard K."/>
            <person name="Domingo M.-C."/>
        </authorList>
    </citation>
    <scope>NUCLEOTIDE SEQUENCE [LARGE SCALE GENOMIC DNA]</scope>
    <source>
        <strain evidence="1 2">NML 150081</strain>
    </source>
</reference>
<evidence type="ECO:0000313" key="2">
    <source>
        <dbReference type="Proteomes" id="UP000216300"/>
    </source>
</evidence>
<dbReference type="AlphaFoldDB" id="A0A255EFP2"/>
<gene>
    <name evidence="1" type="ORF">CGZ91_09325</name>
</gene>
<proteinExistence type="predicted"/>
<dbReference type="OrthoDB" id="5243870at2"/>
<dbReference type="Proteomes" id="UP000216300">
    <property type="component" value="Unassembled WGS sequence"/>
</dbReference>
<protein>
    <submittedName>
        <fullName evidence="1">Uncharacterized protein</fullName>
    </submittedName>
</protein>
<dbReference type="EMBL" id="NMVJ01000007">
    <property type="protein sequence ID" value="OYN90349.1"/>
    <property type="molecule type" value="Genomic_DNA"/>
</dbReference>
<dbReference type="RefSeq" id="WP_094454556.1">
    <property type="nucleotide sequence ID" value="NZ_NMVJ01000007.1"/>
</dbReference>
<name>A0A255EFP2_9ACTN</name>
<evidence type="ECO:0000313" key="1">
    <source>
        <dbReference type="EMBL" id="OYN90349.1"/>
    </source>
</evidence>